<dbReference type="InterPro" id="IPR040354">
    <property type="entry name" value="TCTN1-3"/>
</dbReference>
<dbReference type="InterPro" id="IPR011677">
    <property type="entry name" value="TCTN1-3_dom"/>
</dbReference>
<evidence type="ECO:0000256" key="1">
    <source>
        <dbReference type="ARBA" id="ARBA00007633"/>
    </source>
</evidence>
<evidence type="ECO:0000256" key="4">
    <source>
        <dbReference type="ARBA" id="ARBA00023180"/>
    </source>
</evidence>
<keyword evidence="3" id="KW-0970">Cilium biogenesis/degradation</keyword>
<feature type="region of interest" description="Disordered" evidence="5">
    <location>
        <begin position="164"/>
        <end position="187"/>
    </location>
</feature>
<feature type="domain" description="Tectonic-1-3 N-terminal" evidence="8">
    <location>
        <begin position="71"/>
        <end position="162"/>
    </location>
</feature>
<gene>
    <name evidence="9" type="ORF">PPAR1163_LOCUS1388</name>
</gene>
<proteinExistence type="inferred from homology"/>
<organism evidence="9">
    <name type="scientific">Phaeomonas parva</name>
    <dbReference type="NCBI Taxonomy" id="124430"/>
    <lineage>
        <taxon>Eukaryota</taxon>
        <taxon>Sar</taxon>
        <taxon>Stramenopiles</taxon>
        <taxon>Ochrophyta</taxon>
        <taxon>Pinguiophyceae</taxon>
        <taxon>Pinguiochrysidales</taxon>
        <taxon>Pinguiochrysidaceae</taxon>
        <taxon>Phaeomonas</taxon>
    </lineage>
</organism>
<dbReference type="GO" id="GO:0030030">
    <property type="term" value="P:cell projection organization"/>
    <property type="evidence" value="ECO:0007669"/>
    <property type="project" value="UniProtKB-KW"/>
</dbReference>
<protein>
    <recommendedName>
        <fullName evidence="10">Tectonic domain-containing protein</fullName>
    </recommendedName>
</protein>
<feature type="chain" id="PRO_5030959265" description="Tectonic domain-containing protein" evidence="6">
    <location>
        <begin position="23"/>
        <end position="668"/>
    </location>
</feature>
<dbReference type="Pfam" id="PF07773">
    <property type="entry name" value="TCTN_DUF1619"/>
    <property type="match status" value="1"/>
</dbReference>
<evidence type="ECO:0000313" key="9">
    <source>
        <dbReference type="EMBL" id="CAD9243043.1"/>
    </source>
</evidence>
<dbReference type="InterPro" id="IPR057724">
    <property type="entry name" value="TCTN1-3_N"/>
</dbReference>
<feature type="domain" description="Tectonic-1-3" evidence="7">
    <location>
        <begin position="429"/>
        <end position="605"/>
    </location>
</feature>
<comment type="similarity">
    <text evidence="1">Belongs to the tectonic family.</text>
</comment>
<evidence type="ECO:0000259" key="7">
    <source>
        <dbReference type="Pfam" id="PF07773"/>
    </source>
</evidence>
<sequence>MVSTSVSLAALALFASFRLAFAQNPTFGCSRDDFYAMDTALFYQEDSLLPPSCTCQESFVGYSSCTKFECECTCDLNAGMCDYNCCCDTECSTEQIARFEELGACLPEGPADSVITECASTEDLAEINPSFPLRVKDTADQSLDQMLCVQTDNSELKGEFFADPGSPSASVFDSDDGSKDYSYEPTTASTTSIDDTYDLGETILAGHIPNGTSDGFYRAWGGHLSIPTADESGVCNPLSFGKYEEPVYEPNSCIQVFDDLADACDNGGALDLRTLARDLYIGTTPESALTASADYVRVEIDDYTFEEWGTGTDVTDAAITVADVQSCGSFYTSAGDTTGPAGCAITANAVTTAEAACRYAVKSICYTITHDATAIVNASATVVLTDIPTTAVDATTSMYYVEQETTLEFGSTLAVTTSQNNVIARTRSGNPGYIFGMPVLSGYLVATETDTGIRARVPGLTLPGSPFSLNCPADADVDDADFRTQVNFGIDARSGCKLSLTLAELEDFCDGTSTLVSSNVPINLETNDSYVGEYGNSDPLDRSAWVSVEATSTVTAPVWSSTTQTCTDLVTGVHYRILWAYTGTTENRQPKIITVEKVYSTETVQWLRPPGAPSDVEQPLFLTSTATFVEYVTSSAEYTPPAPPIIFSVPYDVFYPFEIGSEEAPPSS</sequence>
<evidence type="ECO:0000259" key="8">
    <source>
        <dbReference type="Pfam" id="PF25752"/>
    </source>
</evidence>
<feature type="signal peptide" evidence="6">
    <location>
        <begin position="1"/>
        <end position="22"/>
    </location>
</feature>
<name>A0A7S1TPI6_9STRA</name>
<dbReference type="AlphaFoldDB" id="A0A7S1TPI6"/>
<evidence type="ECO:0000256" key="5">
    <source>
        <dbReference type="SAM" id="MobiDB-lite"/>
    </source>
</evidence>
<accession>A0A7S1TPI6</accession>
<dbReference type="PANTHER" id="PTHR14611:SF2">
    <property type="entry name" value="TECTONIC"/>
    <property type="match status" value="1"/>
</dbReference>
<evidence type="ECO:0000256" key="2">
    <source>
        <dbReference type="ARBA" id="ARBA00022729"/>
    </source>
</evidence>
<keyword evidence="4" id="KW-0325">Glycoprotein</keyword>
<evidence type="ECO:0000256" key="3">
    <source>
        <dbReference type="ARBA" id="ARBA00022794"/>
    </source>
</evidence>
<dbReference type="PANTHER" id="PTHR14611">
    <property type="entry name" value="TECTONIC FAMILY MEMBER"/>
    <property type="match status" value="1"/>
</dbReference>
<evidence type="ECO:0000256" key="6">
    <source>
        <dbReference type="SAM" id="SignalP"/>
    </source>
</evidence>
<keyword evidence="2 6" id="KW-0732">Signal</keyword>
<dbReference type="EMBL" id="HBGJ01002077">
    <property type="protein sequence ID" value="CAD9243043.1"/>
    <property type="molecule type" value="Transcribed_RNA"/>
</dbReference>
<dbReference type="Pfam" id="PF25752">
    <property type="entry name" value="DUF1619_N"/>
    <property type="match status" value="1"/>
</dbReference>
<evidence type="ECO:0008006" key="10">
    <source>
        <dbReference type="Google" id="ProtNLM"/>
    </source>
</evidence>
<reference evidence="9" key="1">
    <citation type="submission" date="2021-01" db="EMBL/GenBank/DDBJ databases">
        <authorList>
            <person name="Corre E."/>
            <person name="Pelletier E."/>
            <person name="Niang G."/>
            <person name="Scheremetjew M."/>
            <person name="Finn R."/>
            <person name="Kale V."/>
            <person name="Holt S."/>
            <person name="Cochrane G."/>
            <person name="Meng A."/>
            <person name="Brown T."/>
            <person name="Cohen L."/>
        </authorList>
    </citation>
    <scope>NUCLEOTIDE SEQUENCE</scope>
    <source>
        <strain evidence="9">CCMP2877</strain>
    </source>
</reference>